<reference evidence="3 4" key="1">
    <citation type="journal article" date="2017" name="ISME J.">
        <title>Energy and carbon metabolisms in a deep terrestrial subsurface fluid microbial community.</title>
        <authorList>
            <person name="Momper L."/>
            <person name="Jungbluth S.P."/>
            <person name="Lee M.D."/>
            <person name="Amend J.P."/>
        </authorList>
    </citation>
    <scope>NUCLEOTIDE SEQUENCE [LARGE SCALE GENOMIC DNA]</scope>
    <source>
        <strain evidence="3">SURF_17</strain>
    </source>
</reference>
<dbReference type="Proteomes" id="UP000285961">
    <property type="component" value="Unassembled WGS sequence"/>
</dbReference>
<dbReference type="InterPro" id="IPR006680">
    <property type="entry name" value="Amidohydro-rel"/>
</dbReference>
<dbReference type="EMBL" id="QZKI01000143">
    <property type="protein sequence ID" value="RJP64116.1"/>
    <property type="molecule type" value="Genomic_DNA"/>
</dbReference>
<dbReference type="Gene3D" id="3.20.20.140">
    <property type="entry name" value="Metal-dependent hydrolases"/>
    <property type="match status" value="1"/>
</dbReference>
<evidence type="ECO:0000256" key="1">
    <source>
        <dbReference type="ARBA" id="ARBA00023239"/>
    </source>
</evidence>
<dbReference type="CDD" id="cd01292">
    <property type="entry name" value="metallo-dependent_hydrolases"/>
    <property type="match status" value="1"/>
</dbReference>
<dbReference type="InterPro" id="IPR032465">
    <property type="entry name" value="ACMSD"/>
</dbReference>
<accession>A0A419ENB6</accession>
<proteinExistence type="predicted"/>
<dbReference type="GO" id="GO:0016831">
    <property type="term" value="F:carboxy-lyase activity"/>
    <property type="evidence" value="ECO:0007669"/>
    <property type="project" value="InterPro"/>
</dbReference>
<dbReference type="Pfam" id="PF04909">
    <property type="entry name" value="Amidohydro_2"/>
    <property type="match status" value="1"/>
</dbReference>
<dbReference type="SUPFAM" id="SSF51556">
    <property type="entry name" value="Metallo-dependent hydrolases"/>
    <property type="match status" value="1"/>
</dbReference>
<protein>
    <recommendedName>
        <fullName evidence="2">Amidohydrolase-related domain-containing protein</fullName>
    </recommendedName>
</protein>
<dbReference type="GO" id="GO:0019748">
    <property type="term" value="P:secondary metabolic process"/>
    <property type="evidence" value="ECO:0007669"/>
    <property type="project" value="TreeGrafter"/>
</dbReference>
<keyword evidence="1" id="KW-0456">Lyase</keyword>
<evidence type="ECO:0000259" key="2">
    <source>
        <dbReference type="Pfam" id="PF04909"/>
    </source>
</evidence>
<feature type="domain" description="Amidohydrolase-related" evidence="2">
    <location>
        <begin position="61"/>
        <end position="289"/>
    </location>
</feature>
<dbReference type="GO" id="GO:0005737">
    <property type="term" value="C:cytoplasm"/>
    <property type="evidence" value="ECO:0007669"/>
    <property type="project" value="TreeGrafter"/>
</dbReference>
<dbReference type="GO" id="GO:0016787">
    <property type="term" value="F:hydrolase activity"/>
    <property type="evidence" value="ECO:0007669"/>
    <property type="project" value="InterPro"/>
</dbReference>
<dbReference type="PANTHER" id="PTHR21240:SF28">
    <property type="entry name" value="ISO-OROTATE DECARBOXYLASE (EUROFUNG)"/>
    <property type="match status" value="1"/>
</dbReference>
<dbReference type="AlphaFoldDB" id="A0A419ENB6"/>
<dbReference type="InterPro" id="IPR032466">
    <property type="entry name" value="Metal_Hydrolase"/>
</dbReference>
<gene>
    <name evidence="3" type="ORF">C4532_20055</name>
</gene>
<organism evidence="3 4">
    <name type="scientific">Candidatus Abyssobacteria bacterium SURF_17</name>
    <dbReference type="NCBI Taxonomy" id="2093361"/>
    <lineage>
        <taxon>Bacteria</taxon>
        <taxon>Pseudomonadati</taxon>
        <taxon>Candidatus Hydrogenedentota</taxon>
        <taxon>Candidatus Abyssobacteria</taxon>
    </lineage>
</organism>
<name>A0A419ENB6_9BACT</name>
<evidence type="ECO:0000313" key="4">
    <source>
        <dbReference type="Proteomes" id="UP000285961"/>
    </source>
</evidence>
<sequence length="292" mass="33274">MKIIDMHTHAQDILFPDGASRVRPSRGLLIRAFEWRRFNMYMPLNLRRKLRKRVACETQGRNAMACVDGLKKGMQRAGITHSVILPVEPYGDTSEVISFAKDNSGLIPFASVDPHDPQRIEKLRSYVKSGCRGIKLHPIIQDFHPSGTECMEIVEEFSQYDLPVFFHCGQTAYYVPESESEQYGHPDNYVKLFSAFPRVKFVMGHMAMFEAETAIEIAQALKNVRLETSFQPIQTVRKAIEKIGGDRVIFGTDWPFAGQRYELAIVLDVTEGNPWLRERLLSKNAEELIGPV</sequence>
<comment type="caution">
    <text evidence="3">The sequence shown here is derived from an EMBL/GenBank/DDBJ whole genome shotgun (WGS) entry which is preliminary data.</text>
</comment>
<dbReference type="PANTHER" id="PTHR21240">
    <property type="entry name" value="2-AMINO-3-CARBOXYLMUCONATE-6-SEMIALDEHYDE DECARBOXYLASE"/>
    <property type="match status" value="1"/>
</dbReference>
<evidence type="ECO:0000313" key="3">
    <source>
        <dbReference type="EMBL" id="RJP64116.1"/>
    </source>
</evidence>